<organism evidence="1 2">
    <name type="scientific">Aquamicrobium segne</name>
    <dbReference type="NCBI Taxonomy" id="469547"/>
    <lineage>
        <taxon>Bacteria</taxon>
        <taxon>Pseudomonadati</taxon>
        <taxon>Pseudomonadota</taxon>
        <taxon>Alphaproteobacteria</taxon>
        <taxon>Hyphomicrobiales</taxon>
        <taxon>Phyllobacteriaceae</taxon>
        <taxon>Aquamicrobium</taxon>
    </lineage>
</organism>
<dbReference type="EMBL" id="JBHSLL010000031">
    <property type="protein sequence ID" value="MFC5386492.1"/>
    <property type="molecule type" value="Genomic_DNA"/>
</dbReference>
<evidence type="ECO:0000313" key="1">
    <source>
        <dbReference type="EMBL" id="MFC5386492.1"/>
    </source>
</evidence>
<gene>
    <name evidence="1" type="ORF">ACFPLB_10990</name>
</gene>
<dbReference type="Proteomes" id="UP001596016">
    <property type="component" value="Unassembled WGS sequence"/>
</dbReference>
<accession>A0ABW0GYC9</accession>
<keyword evidence="2" id="KW-1185">Reference proteome</keyword>
<proteinExistence type="predicted"/>
<name>A0ABW0GYC9_9HYPH</name>
<protein>
    <submittedName>
        <fullName evidence="1">Competence protein CoiA</fullName>
    </submittedName>
</protein>
<sequence length="261" mass="30561">MCGAVMLAKCGPRVMHHWAHEGQRDCDPWWENETEWHREWKNHFPVSCREVSHTAPDGEIHRADIKTPTGIYIEVQHSSMTDAERISRETFYQNLVWVIDGRSFRDNFDLYHMLPDPKSKMAADLVWYPAQRGMNGASDGVFWRWSENPDAIQGTGSMVLVHPLRDIHREVMANYHGHQQYDWVRPRKTWLSAGCPVYVDFGDDWLFRLEQYGESNLRCVFRVAKRKFLHDVMVETRSIDIATRFHPIGTTAFGSRTDCHE</sequence>
<evidence type="ECO:0000313" key="2">
    <source>
        <dbReference type="Proteomes" id="UP001596016"/>
    </source>
</evidence>
<reference evidence="2" key="1">
    <citation type="journal article" date="2019" name="Int. J. Syst. Evol. Microbiol.">
        <title>The Global Catalogue of Microorganisms (GCM) 10K type strain sequencing project: providing services to taxonomists for standard genome sequencing and annotation.</title>
        <authorList>
            <consortium name="The Broad Institute Genomics Platform"/>
            <consortium name="The Broad Institute Genome Sequencing Center for Infectious Disease"/>
            <person name="Wu L."/>
            <person name="Ma J."/>
        </authorList>
    </citation>
    <scope>NUCLEOTIDE SEQUENCE [LARGE SCALE GENOMIC DNA]</scope>
    <source>
        <strain evidence="2">CGMCC 4.1415</strain>
    </source>
</reference>
<dbReference type="RefSeq" id="WP_378229543.1">
    <property type="nucleotide sequence ID" value="NZ_JBHSLL010000031.1"/>
</dbReference>
<comment type="caution">
    <text evidence="1">The sequence shown here is derived from an EMBL/GenBank/DDBJ whole genome shotgun (WGS) entry which is preliminary data.</text>
</comment>